<feature type="transmembrane region" description="Helical" evidence="1">
    <location>
        <begin position="92"/>
        <end position="117"/>
    </location>
</feature>
<dbReference type="Pfam" id="PF01970">
    <property type="entry name" value="TctA"/>
    <property type="match status" value="1"/>
</dbReference>
<reference evidence="3" key="1">
    <citation type="submission" date="2019-08" db="EMBL/GenBank/DDBJ databases">
        <authorList>
            <person name="Kucharzyk K."/>
            <person name="Murdoch R.W."/>
            <person name="Higgins S."/>
            <person name="Loffler F."/>
        </authorList>
    </citation>
    <scope>NUCLEOTIDE SEQUENCE</scope>
</reference>
<dbReference type="AlphaFoldDB" id="A0A645AA89"/>
<feature type="transmembrane region" description="Helical" evidence="1">
    <location>
        <begin position="221"/>
        <end position="241"/>
    </location>
</feature>
<dbReference type="EMBL" id="VSSQ01012826">
    <property type="protein sequence ID" value="MPM50129.1"/>
    <property type="molecule type" value="Genomic_DNA"/>
</dbReference>
<sequence length="334" mass="35347">MASAMLGILIATIGIDGATGMPRYTFGSMNLLSGVLLVPFVIGVFGFSQVMSMMSDKGVDMSALSGKKLRFRDAMITRQEAKDCAPAIARSGFLGTIVGILPGSGATISAFLCYIFNKRVSKRGKLYGTGIPEGVAASEAANNSSAAGAFAPLLALGIPGSGTAAVLLSGLMMWGLTPGPQLFTDQPEFCWSLISSMYIGNVLCLAMAMLSIPFLVKLISVPAKLLSPIVVVLCFIGAFTASNDMTNIYVMIIGAVLGYFMTKYEYPTAPMLLSFVLTPTIEKNLYRAFITNDGSASLFWTKPITVTLLALTVILMIAPQVIKLVKKSRARKAG</sequence>
<evidence type="ECO:0000259" key="2">
    <source>
        <dbReference type="Pfam" id="PF01970"/>
    </source>
</evidence>
<feature type="transmembrane region" description="Helical" evidence="1">
    <location>
        <begin position="153"/>
        <end position="177"/>
    </location>
</feature>
<name>A0A645AA89_9ZZZZ</name>
<proteinExistence type="predicted"/>
<feature type="transmembrane region" description="Helical" evidence="1">
    <location>
        <begin position="304"/>
        <end position="322"/>
    </location>
</feature>
<feature type="domain" description="DUF112" evidence="2">
    <location>
        <begin position="2"/>
        <end position="273"/>
    </location>
</feature>
<gene>
    <name evidence="3" type="ORF">SDC9_96864</name>
</gene>
<evidence type="ECO:0000256" key="1">
    <source>
        <dbReference type="SAM" id="Phobius"/>
    </source>
</evidence>
<feature type="transmembrane region" description="Helical" evidence="1">
    <location>
        <begin position="27"/>
        <end position="47"/>
    </location>
</feature>
<organism evidence="3">
    <name type="scientific">bioreactor metagenome</name>
    <dbReference type="NCBI Taxonomy" id="1076179"/>
    <lineage>
        <taxon>unclassified sequences</taxon>
        <taxon>metagenomes</taxon>
        <taxon>ecological metagenomes</taxon>
    </lineage>
</organism>
<dbReference type="PANTHER" id="PTHR35342:SF5">
    <property type="entry name" value="TRICARBOXYLIC TRANSPORT PROTEIN"/>
    <property type="match status" value="1"/>
</dbReference>
<comment type="caution">
    <text evidence="3">The sequence shown here is derived from an EMBL/GenBank/DDBJ whole genome shotgun (WGS) entry which is preliminary data.</text>
</comment>
<dbReference type="InterPro" id="IPR002823">
    <property type="entry name" value="DUF112_TM"/>
</dbReference>
<keyword evidence="1" id="KW-0472">Membrane</keyword>
<accession>A0A645AA89</accession>
<dbReference type="PANTHER" id="PTHR35342">
    <property type="entry name" value="TRICARBOXYLIC TRANSPORT PROTEIN"/>
    <property type="match status" value="1"/>
</dbReference>
<feature type="transmembrane region" description="Helical" evidence="1">
    <location>
        <begin position="189"/>
        <end position="215"/>
    </location>
</feature>
<keyword evidence="1" id="KW-1133">Transmembrane helix</keyword>
<evidence type="ECO:0000313" key="3">
    <source>
        <dbReference type="EMBL" id="MPM50129.1"/>
    </source>
</evidence>
<keyword evidence="1" id="KW-0812">Transmembrane</keyword>
<protein>
    <recommendedName>
        <fullName evidence="2">DUF112 domain-containing protein</fullName>
    </recommendedName>
</protein>